<dbReference type="EMBL" id="VYSA01000003">
    <property type="protein sequence ID" value="KAA9106493.1"/>
    <property type="molecule type" value="Genomic_DNA"/>
</dbReference>
<evidence type="ECO:0000256" key="1">
    <source>
        <dbReference type="SAM" id="MobiDB-lite"/>
    </source>
</evidence>
<organism evidence="3 4">
    <name type="scientific">Microbacterium rhizomatis</name>
    <dbReference type="NCBI Taxonomy" id="1631477"/>
    <lineage>
        <taxon>Bacteria</taxon>
        <taxon>Bacillati</taxon>
        <taxon>Actinomycetota</taxon>
        <taxon>Actinomycetes</taxon>
        <taxon>Micrococcales</taxon>
        <taxon>Microbacteriaceae</taxon>
        <taxon>Microbacterium</taxon>
    </lineage>
</organism>
<gene>
    <name evidence="3" type="ORF">F6B43_15260</name>
</gene>
<dbReference type="InterPro" id="IPR011330">
    <property type="entry name" value="Glyco_hydro/deAcase_b/a-brl"/>
</dbReference>
<dbReference type="AlphaFoldDB" id="A0A5J5J1L0"/>
<evidence type="ECO:0000313" key="3">
    <source>
        <dbReference type="EMBL" id="KAA9106493.1"/>
    </source>
</evidence>
<feature type="transmembrane region" description="Helical" evidence="2">
    <location>
        <begin position="21"/>
        <end position="43"/>
    </location>
</feature>
<accession>A0A5J5J1L0</accession>
<dbReference type="InterPro" id="IPR042229">
    <property type="entry name" value="Listeria/Bacterioides_rpt_sf"/>
</dbReference>
<comment type="caution">
    <text evidence="3">The sequence shown here is derived from an EMBL/GenBank/DDBJ whole genome shotgun (WGS) entry which is preliminary data.</text>
</comment>
<dbReference type="GO" id="GO:0045493">
    <property type="term" value="P:xylan catabolic process"/>
    <property type="evidence" value="ECO:0007669"/>
    <property type="project" value="UniProtKB-KW"/>
</dbReference>
<dbReference type="Gene3D" id="3.20.20.370">
    <property type="entry name" value="Glycoside hydrolase/deacetylase"/>
    <property type="match status" value="1"/>
</dbReference>
<protein>
    <submittedName>
        <fullName evidence="3">Xylanase</fullName>
    </submittedName>
</protein>
<dbReference type="OrthoDB" id="9782872at2"/>
<dbReference type="Proteomes" id="UP000325827">
    <property type="component" value="Unassembled WGS sequence"/>
</dbReference>
<reference evidence="4" key="1">
    <citation type="submission" date="2019-09" db="EMBL/GenBank/DDBJ databases">
        <title>Mumia zhuanghuii sp. nov. isolated from the intestinal contents of plateau pika (Ochotona curzoniae) in the Qinghai-Tibet plateau of China.</title>
        <authorList>
            <person name="Tian Z."/>
        </authorList>
    </citation>
    <scope>NUCLEOTIDE SEQUENCE [LARGE SCALE GENOMIC DNA]</scope>
    <source>
        <strain evidence="4">JCM 30598</strain>
    </source>
</reference>
<dbReference type="SUPFAM" id="SSF88713">
    <property type="entry name" value="Glycoside hydrolase/deacetylase"/>
    <property type="match status" value="1"/>
</dbReference>
<keyword evidence="2" id="KW-0812">Transmembrane</keyword>
<dbReference type="GO" id="GO:0016798">
    <property type="term" value="F:hydrolase activity, acting on glycosyl bonds"/>
    <property type="evidence" value="ECO:0007669"/>
    <property type="project" value="UniProtKB-KW"/>
</dbReference>
<dbReference type="RefSeq" id="WP_150449842.1">
    <property type="nucleotide sequence ID" value="NZ_VYSA01000003.1"/>
</dbReference>
<keyword evidence="3" id="KW-0119">Carbohydrate metabolism</keyword>
<keyword evidence="4" id="KW-1185">Reference proteome</keyword>
<feature type="compositionally biased region" description="Pro residues" evidence="1">
    <location>
        <begin position="67"/>
        <end position="76"/>
    </location>
</feature>
<dbReference type="PANTHER" id="PTHR34216:SF3">
    <property type="entry name" value="POLY-BETA-1,6-N-ACETYL-D-GLUCOSAMINE N-DEACETYLASE"/>
    <property type="match status" value="1"/>
</dbReference>
<keyword evidence="3" id="KW-0624">Polysaccharide degradation</keyword>
<dbReference type="PANTHER" id="PTHR34216">
    <property type="match status" value="1"/>
</dbReference>
<sequence>MASARHTRYRPSARVRRRRRALAAVASAVAIIAVVAVIGLVLLPRTTPSNPIDPAANAVPTSTPTQGPAPTPPPLSPAEKLLAQTSDPAVCAVTFRGDGVTDPPVLESQGTLYQHLPIPSRAGMVFAGWYSTPQDAASFTASARVNGAHAVTCVDREITLTAAWKTPEQNVADNTRIPILMYHQFTSDPNGVTGWLRGNYAYIGDFEAQMDYIASNGFYLPTWPELAAFIDGRLSLPNHSVIITDDDCDVSWLQLAMPISIEKKLLTTAFCITVDGTGPSPSPYIQQRSHTHDMHRAGANGKGLMVNSSAADIAADLEKSAAILGAKEVVAYPFGHYNDVTKEGVREAGFEMGRTIEPGYVTIGTDKLALPVQRINYGMGVDALISAIG</sequence>
<feature type="region of interest" description="Disordered" evidence="1">
    <location>
        <begin position="49"/>
        <end position="79"/>
    </location>
</feature>
<keyword evidence="2" id="KW-1133">Transmembrane helix</keyword>
<keyword evidence="3" id="KW-0378">Hydrolase</keyword>
<evidence type="ECO:0000313" key="4">
    <source>
        <dbReference type="Proteomes" id="UP000325827"/>
    </source>
</evidence>
<evidence type="ECO:0000256" key="2">
    <source>
        <dbReference type="SAM" id="Phobius"/>
    </source>
</evidence>
<name>A0A5J5J1L0_9MICO</name>
<keyword evidence="2" id="KW-0472">Membrane</keyword>
<dbReference type="InterPro" id="IPR051398">
    <property type="entry name" value="Polysacch_Deacetylase"/>
</dbReference>
<proteinExistence type="predicted"/>
<dbReference type="Gene3D" id="2.60.40.4270">
    <property type="entry name" value="Listeria-Bacteroides repeat domain"/>
    <property type="match status" value="1"/>
</dbReference>
<keyword evidence="3" id="KW-0326">Glycosidase</keyword>
<keyword evidence="3" id="KW-0858">Xylan degradation</keyword>